<organism evidence="2 3">
    <name type="scientific">Romanomermis culicivorax</name>
    <name type="common">Nematode worm</name>
    <dbReference type="NCBI Taxonomy" id="13658"/>
    <lineage>
        <taxon>Eukaryota</taxon>
        <taxon>Metazoa</taxon>
        <taxon>Ecdysozoa</taxon>
        <taxon>Nematoda</taxon>
        <taxon>Enoplea</taxon>
        <taxon>Dorylaimia</taxon>
        <taxon>Mermithida</taxon>
        <taxon>Mermithoidea</taxon>
        <taxon>Mermithidae</taxon>
        <taxon>Romanomermis</taxon>
    </lineage>
</organism>
<reference evidence="3" key="1">
    <citation type="submission" date="2022-11" db="UniProtKB">
        <authorList>
            <consortium name="WormBaseParasite"/>
        </authorList>
    </citation>
    <scope>IDENTIFICATION</scope>
</reference>
<dbReference type="AlphaFoldDB" id="A0A915KYQ9"/>
<keyword evidence="1" id="KW-0812">Transmembrane</keyword>
<keyword evidence="2" id="KW-1185">Reference proteome</keyword>
<dbReference type="Proteomes" id="UP000887565">
    <property type="component" value="Unplaced"/>
</dbReference>
<feature type="transmembrane region" description="Helical" evidence="1">
    <location>
        <begin position="88"/>
        <end position="108"/>
    </location>
</feature>
<sequence length="221" mass="24847">METPSLIHKIIRQHAMQNLQKRNIKMVYFYLISNVAMLGWWQCLDAGNVEMVAMLELFGGNVGMVAMLEHNPIITDTPSYASSYVTDVVPPIVTLLLNICLITGLCYIRHHHSLLARSSSTISNRSGPRVQWKAPVLVGAAAISYQILSSTTLISQIIDYLPDVPEAKLMKNSLKPKLGVWKQPLPQSKSTSFSLESTKEDNRQQIANMEETIEQRNLQIR</sequence>
<proteinExistence type="predicted"/>
<keyword evidence="1" id="KW-1133">Transmembrane helix</keyword>
<evidence type="ECO:0000313" key="2">
    <source>
        <dbReference type="Proteomes" id="UP000887565"/>
    </source>
</evidence>
<dbReference type="WBParaSite" id="nRc.2.0.1.t43951-RA">
    <property type="protein sequence ID" value="nRc.2.0.1.t43951-RA"/>
    <property type="gene ID" value="nRc.2.0.1.g43951"/>
</dbReference>
<feature type="transmembrane region" description="Helical" evidence="1">
    <location>
        <begin position="26"/>
        <end position="44"/>
    </location>
</feature>
<accession>A0A915KYQ9</accession>
<protein>
    <submittedName>
        <fullName evidence="3">Uncharacterized protein</fullName>
    </submittedName>
</protein>
<keyword evidence="1" id="KW-0472">Membrane</keyword>
<evidence type="ECO:0000256" key="1">
    <source>
        <dbReference type="SAM" id="Phobius"/>
    </source>
</evidence>
<evidence type="ECO:0000313" key="3">
    <source>
        <dbReference type="WBParaSite" id="nRc.2.0.1.t43951-RA"/>
    </source>
</evidence>
<name>A0A915KYQ9_ROMCU</name>